<keyword evidence="1" id="KW-1133">Transmembrane helix</keyword>
<dbReference type="Pfam" id="PF06697">
    <property type="entry name" value="DUF1191"/>
    <property type="match status" value="1"/>
</dbReference>
<dbReference type="EMBL" id="LIHL02000002">
    <property type="protein sequence ID" value="KAF5478146.1"/>
    <property type="molecule type" value="Genomic_DNA"/>
</dbReference>
<evidence type="ECO:0000313" key="3">
    <source>
        <dbReference type="EMBL" id="KAF5478146.1"/>
    </source>
</evidence>
<proteinExistence type="predicted"/>
<feature type="transmembrane region" description="Helical" evidence="1">
    <location>
        <begin position="219"/>
        <end position="241"/>
    </location>
</feature>
<dbReference type="Gramene" id="Jr02_16740_p1">
    <property type="protein sequence ID" value="cds.Jr02_16740_p1"/>
    <property type="gene ID" value="Jr02_16740"/>
</dbReference>
<accession>A0A834D8E7</accession>
<dbReference type="PANTHER" id="PTHR33512">
    <property type="entry name" value="PROTEIN, PUTATIVE (DUF1191)-RELATED"/>
    <property type="match status" value="1"/>
</dbReference>
<name>A0A834D8E7_JUGRE</name>
<evidence type="ECO:0000256" key="1">
    <source>
        <dbReference type="SAM" id="Phobius"/>
    </source>
</evidence>
<reference evidence="3" key="1">
    <citation type="submission" date="2015-10" db="EMBL/GenBank/DDBJ databases">
        <authorList>
            <person name="Martinez-Garcia P.J."/>
            <person name="Crepeau M.W."/>
            <person name="Puiu D."/>
            <person name="Gonzalez-Ibeas D."/>
            <person name="Whalen J."/>
            <person name="Stevens K."/>
            <person name="Paul R."/>
            <person name="Butterfield T."/>
            <person name="Britton M."/>
            <person name="Reagan R."/>
            <person name="Chakraborty S."/>
            <person name="Walawage S.L."/>
            <person name="Vasquez-Gross H.A."/>
            <person name="Cardeno C."/>
            <person name="Famula R."/>
            <person name="Pratt K."/>
            <person name="Kuruganti S."/>
            <person name="Aradhya M.K."/>
            <person name="Leslie C.A."/>
            <person name="Dandekar A.M."/>
            <person name="Salzberg S.L."/>
            <person name="Wegrzyn J.L."/>
            <person name="Langley C.H."/>
            <person name="Neale D.B."/>
        </authorList>
    </citation>
    <scope>NUCLEOTIDE SEQUENCE</scope>
    <source>
        <tissue evidence="3">Leaves</tissue>
    </source>
</reference>
<sequence length="293" mass="32484">MIIWNWNCIWLVLTLIYCSSVSCSDHFTTDSLDASLEDFAFKAPLRHRHRPRTGALYQALLPANLSSIDVSIVRLRSRRLWNMGANFSFFHIPSRTMPLPHVKRLAIVYQNLGNLSSHFYGLKGYSLITPAVGFTVFDASNVSSKSIRKLSLSTMGKPISIHFPTFVLPNGMISKTRCVAFSGNGSFYLSEMSLPGVCYSGDQGHFAIVVPKESKQRLWYLWVVGSVLGISGMVVMVYVGMASARTLKTKKIQVERQAQADEDSILESRWVSGSKLPSAAVTRTLPVLENGGV</sequence>
<evidence type="ECO:0000313" key="4">
    <source>
        <dbReference type="Proteomes" id="UP000619265"/>
    </source>
</evidence>
<reference evidence="3" key="2">
    <citation type="submission" date="2020-03" db="EMBL/GenBank/DDBJ databases">
        <title>Walnut 2.0.</title>
        <authorList>
            <person name="Marrano A."/>
            <person name="Britton M."/>
            <person name="Zimin A.V."/>
            <person name="Zaini P.A."/>
            <person name="Workman R."/>
            <person name="Puiu D."/>
            <person name="Bianco L."/>
            <person name="Allen B.J."/>
            <person name="Troggio M."/>
            <person name="Leslie C.A."/>
            <person name="Timp W."/>
            <person name="Dendekar A."/>
            <person name="Salzberg S.L."/>
            <person name="Neale D.B."/>
        </authorList>
    </citation>
    <scope>NUCLEOTIDE SEQUENCE</scope>
    <source>
        <tissue evidence="3">Leaves</tissue>
    </source>
</reference>
<protein>
    <submittedName>
        <fullName evidence="3">Uncharacterized protein</fullName>
    </submittedName>
</protein>
<dbReference type="Proteomes" id="UP000619265">
    <property type="component" value="Unassembled WGS sequence"/>
</dbReference>
<dbReference type="AlphaFoldDB" id="A0A834D8E7"/>
<comment type="caution">
    <text evidence="3">The sequence shown here is derived from an EMBL/GenBank/DDBJ whole genome shotgun (WGS) entry which is preliminary data.</text>
</comment>
<feature type="signal peptide" evidence="2">
    <location>
        <begin position="1"/>
        <end position="23"/>
    </location>
</feature>
<keyword evidence="1" id="KW-0472">Membrane</keyword>
<feature type="chain" id="PRO_5032908268" evidence="2">
    <location>
        <begin position="24"/>
        <end position="293"/>
    </location>
</feature>
<gene>
    <name evidence="3" type="ORF">F2P56_004731</name>
</gene>
<organism evidence="3 4">
    <name type="scientific">Juglans regia</name>
    <name type="common">English walnut</name>
    <dbReference type="NCBI Taxonomy" id="51240"/>
    <lineage>
        <taxon>Eukaryota</taxon>
        <taxon>Viridiplantae</taxon>
        <taxon>Streptophyta</taxon>
        <taxon>Embryophyta</taxon>
        <taxon>Tracheophyta</taxon>
        <taxon>Spermatophyta</taxon>
        <taxon>Magnoliopsida</taxon>
        <taxon>eudicotyledons</taxon>
        <taxon>Gunneridae</taxon>
        <taxon>Pentapetalae</taxon>
        <taxon>rosids</taxon>
        <taxon>fabids</taxon>
        <taxon>Fagales</taxon>
        <taxon>Juglandaceae</taxon>
        <taxon>Juglans</taxon>
    </lineage>
</organism>
<keyword evidence="1" id="KW-0812">Transmembrane</keyword>
<dbReference type="InterPro" id="IPR010605">
    <property type="entry name" value="DUF1191"/>
</dbReference>
<dbReference type="PANTHER" id="PTHR33512:SF4">
    <property type="entry name" value="PROTEIN, PUTATIVE (DUF1191)-RELATED"/>
    <property type="match status" value="1"/>
</dbReference>
<keyword evidence="2" id="KW-0732">Signal</keyword>
<evidence type="ECO:0000256" key="2">
    <source>
        <dbReference type="SAM" id="SignalP"/>
    </source>
</evidence>